<dbReference type="SUPFAM" id="SSF47413">
    <property type="entry name" value="lambda repressor-like DNA-binding domains"/>
    <property type="match status" value="1"/>
</dbReference>
<dbReference type="STRING" id="33995.KOEU_30450"/>
<dbReference type="InterPro" id="IPR010982">
    <property type="entry name" value="Lambda_DNA-bd_dom_sf"/>
</dbReference>
<gene>
    <name evidence="3" type="primary">immR2</name>
    <name evidence="3" type="ORF">KOEU_30450</name>
</gene>
<evidence type="ECO:0000259" key="2">
    <source>
        <dbReference type="PROSITE" id="PS50943"/>
    </source>
</evidence>
<evidence type="ECO:0000256" key="1">
    <source>
        <dbReference type="ARBA" id="ARBA00023125"/>
    </source>
</evidence>
<dbReference type="InterPro" id="IPR050807">
    <property type="entry name" value="TransReg_Diox_bact_type"/>
</dbReference>
<reference evidence="3" key="1">
    <citation type="submission" date="2015-08" db="EMBL/GenBank/DDBJ databases">
        <title>Draft genome sequence of Komagataeibacter europaeus CECT 8546 a cellulose producer strain from vinegar produced by the traditional method.</title>
        <authorList>
            <person name="Poehlein A."/>
            <person name="Valera M.J."/>
            <person name="Haack F.S."/>
            <person name="Mas A."/>
            <person name="Daniel R."/>
            <person name="Streit W.R."/>
            <person name="Mateo E."/>
        </authorList>
    </citation>
    <scope>NUCLEOTIDE SEQUENCE [LARGE SCALE GENOMIC DNA]</scope>
    <source>
        <strain evidence="3">CECT 8546</strain>
    </source>
</reference>
<organism evidence="3 4">
    <name type="scientific">Komagataeibacter europaeus</name>
    <name type="common">Gluconacetobacter europaeus</name>
    <dbReference type="NCBI Taxonomy" id="33995"/>
    <lineage>
        <taxon>Bacteria</taxon>
        <taxon>Pseudomonadati</taxon>
        <taxon>Pseudomonadota</taxon>
        <taxon>Alphaproteobacteria</taxon>
        <taxon>Acetobacterales</taxon>
        <taxon>Acetobacteraceae</taxon>
        <taxon>Komagataeibacter</taxon>
    </lineage>
</organism>
<dbReference type="GO" id="GO:0005829">
    <property type="term" value="C:cytosol"/>
    <property type="evidence" value="ECO:0007669"/>
    <property type="project" value="TreeGrafter"/>
</dbReference>
<dbReference type="OrthoDB" id="8895516at2"/>
<keyword evidence="4" id="KW-1185">Reference proteome</keyword>
<dbReference type="GO" id="GO:0003700">
    <property type="term" value="F:DNA-binding transcription factor activity"/>
    <property type="evidence" value="ECO:0007669"/>
    <property type="project" value="TreeGrafter"/>
</dbReference>
<dbReference type="SMART" id="SM00530">
    <property type="entry name" value="HTH_XRE"/>
    <property type="match status" value="1"/>
</dbReference>
<dbReference type="InterPro" id="IPR001387">
    <property type="entry name" value="Cro/C1-type_HTH"/>
</dbReference>
<dbReference type="Gene3D" id="1.10.260.40">
    <property type="entry name" value="lambda repressor-like DNA-binding domains"/>
    <property type="match status" value="1"/>
</dbReference>
<feature type="domain" description="HTH cro/C1-type" evidence="2">
    <location>
        <begin position="14"/>
        <end position="68"/>
    </location>
</feature>
<name>A0A0M0EDR5_KOMEU</name>
<dbReference type="PANTHER" id="PTHR46797:SF1">
    <property type="entry name" value="METHYLPHOSPHONATE SYNTHASE"/>
    <property type="match status" value="1"/>
</dbReference>
<dbReference type="Proteomes" id="UP000037566">
    <property type="component" value="Unassembled WGS sequence"/>
</dbReference>
<comment type="caution">
    <text evidence="3">The sequence shown here is derived from an EMBL/GenBank/DDBJ whole genome shotgun (WGS) entry which is preliminary data.</text>
</comment>
<dbReference type="GO" id="GO:0003677">
    <property type="term" value="F:DNA binding"/>
    <property type="evidence" value="ECO:0007669"/>
    <property type="project" value="UniProtKB-KW"/>
</dbReference>
<dbReference type="PANTHER" id="PTHR46797">
    <property type="entry name" value="HTH-TYPE TRANSCRIPTIONAL REGULATOR"/>
    <property type="match status" value="1"/>
</dbReference>
<sequence>MTESSSDSIFAVRLREARERQGLNQAELAQRAEMQPSAIAHFEANRRKPSFENVRRLARALDVSSDYLMGFKAMTAFRNEEKLTKGDRDYVQGLIDKLAGENKK</sequence>
<dbReference type="Pfam" id="PF01381">
    <property type="entry name" value="HTH_3"/>
    <property type="match status" value="1"/>
</dbReference>
<evidence type="ECO:0000313" key="4">
    <source>
        <dbReference type="Proteomes" id="UP000037566"/>
    </source>
</evidence>
<dbReference type="EMBL" id="LHUQ01000029">
    <property type="protein sequence ID" value="KON63419.1"/>
    <property type="molecule type" value="Genomic_DNA"/>
</dbReference>
<dbReference type="PATRIC" id="fig|33995.3.peg.3376"/>
<dbReference type="PROSITE" id="PS50943">
    <property type="entry name" value="HTH_CROC1"/>
    <property type="match status" value="1"/>
</dbReference>
<dbReference type="AlphaFoldDB" id="A0A0M0EDR5"/>
<evidence type="ECO:0000313" key="3">
    <source>
        <dbReference type="EMBL" id="KON63419.1"/>
    </source>
</evidence>
<protein>
    <submittedName>
        <fullName evidence="3">HTH-type transcriptional regulator ImmR</fullName>
    </submittedName>
</protein>
<dbReference type="RefSeq" id="WP_053323878.1">
    <property type="nucleotide sequence ID" value="NZ_LHUQ01000029.1"/>
</dbReference>
<proteinExistence type="predicted"/>
<dbReference type="CDD" id="cd00093">
    <property type="entry name" value="HTH_XRE"/>
    <property type="match status" value="1"/>
</dbReference>
<accession>A0A0M0EDR5</accession>
<keyword evidence="1" id="KW-0238">DNA-binding</keyword>